<evidence type="ECO:0000259" key="3">
    <source>
        <dbReference type="PROSITE" id="PS50937"/>
    </source>
</evidence>
<dbReference type="AlphaFoldDB" id="A0A6A7K9L4"/>
<evidence type="ECO:0000256" key="2">
    <source>
        <dbReference type="SAM" id="Coils"/>
    </source>
</evidence>
<dbReference type="EMBL" id="WHNX01000011">
    <property type="protein sequence ID" value="MPW25877.1"/>
    <property type="molecule type" value="Genomic_DNA"/>
</dbReference>
<dbReference type="RefSeq" id="WP_152803772.1">
    <property type="nucleotide sequence ID" value="NZ_WHNX01000011.1"/>
</dbReference>
<evidence type="ECO:0000256" key="1">
    <source>
        <dbReference type="ARBA" id="ARBA00023125"/>
    </source>
</evidence>
<dbReference type="PANTHER" id="PTHR30204">
    <property type="entry name" value="REDOX-CYCLING DRUG-SENSING TRANSCRIPTIONAL ACTIVATOR SOXR"/>
    <property type="match status" value="1"/>
</dbReference>
<dbReference type="SUPFAM" id="SSF46955">
    <property type="entry name" value="Putative DNA-binding domain"/>
    <property type="match status" value="1"/>
</dbReference>
<name>A0A6A7K9L4_9FIRM</name>
<keyword evidence="1" id="KW-0238">DNA-binding</keyword>
<feature type="coiled-coil region" evidence="2">
    <location>
        <begin position="91"/>
        <end position="118"/>
    </location>
</feature>
<dbReference type="PRINTS" id="PR00040">
    <property type="entry name" value="HTHMERR"/>
</dbReference>
<accession>A0A6A7K9L4</accession>
<reference evidence="4 5" key="1">
    <citation type="submission" date="2019-10" db="EMBL/GenBank/DDBJ databases">
        <title>Alkalibaculum tamaniensis sp.nov., a new alkaliphilic acetogen, isolated on methoxylated aromatics from a mud volcano.</title>
        <authorList>
            <person name="Khomyakova M.A."/>
            <person name="Merkel A.Y."/>
            <person name="Bonch-Osmolovskaya E.A."/>
            <person name="Slobodkin A.I."/>
        </authorList>
    </citation>
    <scope>NUCLEOTIDE SEQUENCE [LARGE SCALE GENOMIC DNA]</scope>
    <source>
        <strain evidence="4 5">M08DMB</strain>
    </source>
</reference>
<dbReference type="InterPro" id="IPR009061">
    <property type="entry name" value="DNA-bd_dom_put_sf"/>
</dbReference>
<dbReference type="InterPro" id="IPR000551">
    <property type="entry name" value="MerR-type_HTH_dom"/>
</dbReference>
<dbReference type="Pfam" id="PF13411">
    <property type="entry name" value="MerR_1"/>
    <property type="match status" value="1"/>
</dbReference>
<dbReference type="GO" id="GO:0003700">
    <property type="term" value="F:DNA-binding transcription factor activity"/>
    <property type="evidence" value="ECO:0007669"/>
    <property type="project" value="InterPro"/>
</dbReference>
<keyword evidence="2" id="KW-0175">Coiled coil</keyword>
<sequence length="263" mass="30893">MDSNKELLSVGELASKCGVTVRTLQYYDTQGLLKPSKYSEGGRRMYSLKDVVCLQQILFLKSLGFSLEEIRDQLLPTDSSEQLIKVFIRQKDIINQQIQHMQLNMKTLEQVIEELSHNQNIDIKRLIAVIGSTQQNNPYTFMVRHMDENQMDYYIEQANGDKKFHEFNELLKELTNELIELYKKKSDPKELRMQSLAKRWWNIILEITNGDQHQIQKIFNVGSNEKLWPEDSVELKEAMNLLGYALNVYFEKQNIDISSYMKE</sequence>
<dbReference type="InterPro" id="IPR047057">
    <property type="entry name" value="MerR_fam"/>
</dbReference>
<organism evidence="4 5">
    <name type="scientific">Alkalibaculum sporogenes</name>
    <dbReference type="NCBI Taxonomy" id="2655001"/>
    <lineage>
        <taxon>Bacteria</taxon>
        <taxon>Bacillati</taxon>
        <taxon>Bacillota</taxon>
        <taxon>Clostridia</taxon>
        <taxon>Eubacteriales</taxon>
        <taxon>Eubacteriaceae</taxon>
        <taxon>Alkalibaculum</taxon>
    </lineage>
</organism>
<comment type="caution">
    <text evidence="4">The sequence shown here is derived from an EMBL/GenBank/DDBJ whole genome shotgun (WGS) entry which is preliminary data.</text>
</comment>
<gene>
    <name evidence="4" type="ORF">GC105_08750</name>
</gene>
<keyword evidence="5" id="KW-1185">Reference proteome</keyword>
<dbReference type="CDD" id="cd01106">
    <property type="entry name" value="HTH_TipAL-Mta"/>
    <property type="match status" value="1"/>
</dbReference>
<dbReference type="Gene3D" id="1.10.1660.10">
    <property type="match status" value="1"/>
</dbReference>
<protein>
    <submittedName>
        <fullName evidence="4">MerR family transcriptional regulator</fullName>
    </submittedName>
</protein>
<proteinExistence type="predicted"/>
<dbReference type="Proteomes" id="UP000440004">
    <property type="component" value="Unassembled WGS sequence"/>
</dbReference>
<evidence type="ECO:0000313" key="4">
    <source>
        <dbReference type="EMBL" id="MPW25877.1"/>
    </source>
</evidence>
<dbReference type="SMART" id="SM00422">
    <property type="entry name" value="HTH_MERR"/>
    <property type="match status" value="1"/>
</dbReference>
<dbReference type="GO" id="GO:0003677">
    <property type="term" value="F:DNA binding"/>
    <property type="evidence" value="ECO:0007669"/>
    <property type="project" value="UniProtKB-KW"/>
</dbReference>
<evidence type="ECO:0000313" key="5">
    <source>
        <dbReference type="Proteomes" id="UP000440004"/>
    </source>
</evidence>
<feature type="domain" description="HTH merR-type" evidence="3">
    <location>
        <begin position="7"/>
        <end position="76"/>
    </location>
</feature>
<dbReference type="PANTHER" id="PTHR30204:SF96">
    <property type="entry name" value="CHROMOSOME-ANCHORING PROTEIN RACA"/>
    <property type="match status" value="1"/>
</dbReference>
<dbReference type="PROSITE" id="PS50937">
    <property type="entry name" value="HTH_MERR_2"/>
    <property type="match status" value="1"/>
</dbReference>